<feature type="compositionally biased region" description="Low complexity" evidence="1">
    <location>
        <begin position="226"/>
        <end position="238"/>
    </location>
</feature>
<feature type="compositionally biased region" description="Basic and acidic residues" evidence="1">
    <location>
        <begin position="200"/>
        <end position="210"/>
    </location>
</feature>
<protein>
    <submittedName>
        <fullName evidence="2">Uncharacterized protein</fullName>
    </submittedName>
</protein>
<sequence>MEVISMEENLSAGQVNVPVTQNSLGLEKQSLGSDGDTCTVSEIKKDMVDIFKSKKTNVIRQKKSVKEGQNVGNSTSPSKNTAKHTKRGETKDGKIKKNKKSITPALSNQIGVQNSSTVEKDVTDSSVITNHIREAINSVIKNSLQTSNLKKGGERSGIRKKGSLKIKLKLKRKEKSTRVRQRKDKPDSCTSRNEIFPLGQEKENLEKEPEIADDVQQQVMKEQETTESTNLSTSLTVSQDPGPYQTVQASDDRQISLHDFKIEVNDDFVDGTDNSNDESLLNNSSENNACDKMLNSYSDSSVDLMDISYSGKDVSFPCVKSEPIENVDYLQNKSFSVEINPFYNNESV</sequence>
<feature type="region of interest" description="Disordered" evidence="1">
    <location>
        <begin position="170"/>
        <end position="250"/>
    </location>
</feature>
<feature type="compositionally biased region" description="Basic residues" evidence="1">
    <location>
        <begin position="170"/>
        <end position="183"/>
    </location>
</feature>
<comment type="caution">
    <text evidence="2">The sequence shown here is derived from an EMBL/GenBank/DDBJ whole genome shotgun (WGS) entry which is preliminary data.</text>
</comment>
<evidence type="ECO:0000313" key="3">
    <source>
        <dbReference type="Proteomes" id="UP000596742"/>
    </source>
</evidence>
<accession>A0A8B6BXI7</accession>
<proteinExistence type="predicted"/>
<dbReference type="AlphaFoldDB" id="A0A8B6BXI7"/>
<dbReference type="Proteomes" id="UP000596742">
    <property type="component" value="Unassembled WGS sequence"/>
</dbReference>
<evidence type="ECO:0000256" key="1">
    <source>
        <dbReference type="SAM" id="MobiDB-lite"/>
    </source>
</evidence>
<dbReference type="EMBL" id="UYJE01000891">
    <property type="protein sequence ID" value="VDH97366.1"/>
    <property type="molecule type" value="Genomic_DNA"/>
</dbReference>
<evidence type="ECO:0000313" key="2">
    <source>
        <dbReference type="EMBL" id="VDH97366.1"/>
    </source>
</evidence>
<feature type="compositionally biased region" description="Polar residues" evidence="1">
    <location>
        <begin position="104"/>
        <end position="117"/>
    </location>
</feature>
<keyword evidence="3" id="KW-1185">Reference proteome</keyword>
<reference evidence="2" key="1">
    <citation type="submission" date="2018-11" db="EMBL/GenBank/DDBJ databases">
        <authorList>
            <person name="Alioto T."/>
            <person name="Alioto T."/>
        </authorList>
    </citation>
    <scope>NUCLEOTIDE SEQUENCE</scope>
</reference>
<gene>
    <name evidence="2" type="ORF">MGAL_10B072861</name>
</gene>
<organism evidence="2 3">
    <name type="scientific">Mytilus galloprovincialis</name>
    <name type="common">Mediterranean mussel</name>
    <dbReference type="NCBI Taxonomy" id="29158"/>
    <lineage>
        <taxon>Eukaryota</taxon>
        <taxon>Metazoa</taxon>
        <taxon>Spiralia</taxon>
        <taxon>Lophotrochozoa</taxon>
        <taxon>Mollusca</taxon>
        <taxon>Bivalvia</taxon>
        <taxon>Autobranchia</taxon>
        <taxon>Pteriomorphia</taxon>
        <taxon>Mytilida</taxon>
        <taxon>Mytiloidea</taxon>
        <taxon>Mytilidae</taxon>
        <taxon>Mytilinae</taxon>
        <taxon>Mytilus</taxon>
    </lineage>
</organism>
<feature type="region of interest" description="Disordered" evidence="1">
    <location>
        <begin position="62"/>
        <end position="122"/>
    </location>
</feature>
<name>A0A8B6BXI7_MYTGA</name>
<feature type="compositionally biased region" description="Polar residues" evidence="1">
    <location>
        <begin position="70"/>
        <end position="80"/>
    </location>
</feature>